<dbReference type="InterPro" id="IPR014730">
    <property type="entry name" value="ETF_a/b_N"/>
</dbReference>
<evidence type="ECO:0000313" key="9">
    <source>
        <dbReference type="Proteomes" id="UP000218113"/>
    </source>
</evidence>
<name>A0A2A4SS26_9DELT</name>
<keyword evidence="2" id="KW-0813">Transport</keyword>
<evidence type="ECO:0000256" key="5">
    <source>
        <dbReference type="ARBA" id="ARBA00022982"/>
    </source>
</evidence>
<reference evidence="9" key="1">
    <citation type="submission" date="2017-08" db="EMBL/GenBank/DDBJ databases">
        <title>A dynamic microbial community with high functional redundancy inhabits the cold, oxic subseafloor aquifer.</title>
        <authorList>
            <person name="Tully B.J."/>
            <person name="Wheat C.G."/>
            <person name="Glazer B.T."/>
            <person name="Huber J.A."/>
        </authorList>
    </citation>
    <scope>NUCLEOTIDE SEQUENCE [LARGE SCALE GENOMIC DNA]</scope>
</reference>
<evidence type="ECO:0000313" key="8">
    <source>
        <dbReference type="EMBL" id="PCI23889.1"/>
    </source>
</evidence>
<dbReference type="FunFam" id="3.40.50.1220:FF:000001">
    <property type="entry name" value="Electron transfer flavoprotein, alpha subunit"/>
    <property type="match status" value="1"/>
</dbReference>
<keyword evidence="4 6" id="KW-0274">FAD</keyword>
<keyword evidence="3" id="KW-0285">Flavoprotein</keyword>
<sequence length="318" mass="32270">MAKVLVVADIKGGALKGSFAELVSTANDLGAEVAAVAVGAGVKALAADLATGTKTQYVADDASLEKLTAAALTAAVVDAATQFGADQVWFASTEAAKAAAPRIAAKLDAACVTDITDVQVDGSQVVILRPAVAGKVVEKVEVKADKVVAIVRAGAFDAKEGLVASENLVELSTPEADLRATIQEILTEAGGAVDLADAKIVVSCGRGAKNEEGVALLKGLAEDLNAGFGASRAMVDSGFMPHDSQVGQTGKVVAPSLYIACGISGAIQHLAGMNGSKVIVAINKDADAPIFDIADYGIVGDLFEIVPIMREEIKKVRS</sequence>
<dbReference type="PIRSF" id="PIRSF000089">
    <property type="entry name" value="Electra_flavoP_a"/>
    <property type="match status" value="1"/>
</dbReference>
<evidence type="ECO:0000256" key="3">
    <source>
        <dbReference type="ARBA" id="ARBA00022630"/>
    </source>
</evidence>
<dbReference type="GO" id="GO:0033539">
    <property type="term" value="P:fatty acid beta-oxidation using acyl-CoA dehydrogenase"/>
    <property type="evidence" value="ECO:0007669"/>
    <property type="project" value="TreeGrafter"/>
</dbReference>
<dbReference type="PANTHER" id="PTHR43153">
    <property type="entry name" value="ELECTRON TRANSFER FLAVOPROTEIN ALPHA"/>
    <property type="match status" value="1"/>
</dbReference>
<feature type="binding site" evidence="6">
    <location>
        <position position="206"/>
    </location>
    <ligand>
        <name>FAD</name>
        <dbReference type="ChEBI" id="CHEBI:57692"/>
    </ligand>
</feature>
<dbReference type="SMART" id="SM00893">
    <property type="entry name" value="ETF"/>
    <property type="match status" value="1"/>
</dbReference>
<dbReference type="InterPro" id="IPR018206">
    <property type="entry name" value="ETF_asu_C_CS"/>
</dbReference>
<evidence type="ECO:0000256" key="2">
    <source>
        <dbReference type="ARBA" id="ARBA00022448"/>
    </source>
</evidence>
<evidence type="ECO:0000259" key="7">
    <source>
        <dbReference type="SMART" id="SM00893"/>
    </source>
</evidence>
<comment type="similarity">
    <text evidence="1">Belongs to the ETF alpha-subunit/FixB family.</text>
</comment>
<dbReference type="Pfam" id="PF01012">
    <property type="entry name" value="ETF"/>
    <property type="match status" value="1"/>
</dbReference>
<dbReference type="Proteomes" id="UP000218113">
    <property type="component" value="Unassembled WGS sequence"/>
</dbReference>
<dbReference type="SUPFAM" id="SSF52402">
    <property type="entry name" value="Adenine nucleotide alpha hydrolases-like"/>
    <property type="match status" value="1"/>
</dbReference>
<feature type="binding site" evidence="6">
    <location>
        <begin position="245"/>
        <end position="249"/>
    </location>
    <ligand>
        <name>FAD</name>
        <dbReference type="ChEBI" id="CHEBI:57692"/>
    </ligand>
</feature>
<gene>
    <name evidence="8" type="ORF">COB67_12385</name>
</gene>
<dbReference type="SUPFAM" id="SSF52467">
    <property type="entry name" value="DHS-like NAD/FAD-binding domain"/>
    <property type="match status" value="1"/>
</dbReference>
<keyword evidence="5" id="KW-0249">Electron transport</keyword>
<comment type="cofactor">
    <cofactor evidence="6">
        <name>FAD</name>
        <dbReference type="ChEBI" id="CHEBI:57692"/>
    </cofactor>
    <text evidence="6">Binds 1 FAD per dimer.</text>
</comment>
<dbReference type="Gene3D" id="3.40.50.620">
    <property type="entry name" value="HUPs"/>
    <property type="match status" value="1"/>
</dbReference>
<dbReference type="GO" id="GO:0050660">
    <property type="term" value="F:flavin adenine dinucleotide binding"/>
    <property type="evidence" value="ECO:0007669"/>
    <property type="project" value="InterPro"/>
</dbReference>
<feature type="binding site" evidence="6">
    <location>
        <begin position="231"/>
        <end position="232"/>
    </location>
    <ligand>
        <name>FAD</name>
        <dbReference type="ChEBI" id="CHEBI:57692"/>
    </ligand>
</feature>
<evidence type="ECO:0000256" key="4">
    <source>
        <dbReference type="ARBA" id="ARBA00022827"/>
    </source>
</evidence>
<dbReference type="InterPro" id="IPR014729">
    <property type="entry name" value="Rossmann-like_a/b/a_fold"/>
</dbReference>
<comment type="caution">
    <text evidence="8">The sequence shown here is derived from an EMBL/GenBank/DDBJ whole genome shotgun (WGS) entry which is preliminary data.</text>
</comment>
<dbReference type="GO" id="GO:0009055">
    <property type="term" value="F:electron transfer activity"/>
    <property type="evidence" value="ECO:0007669"/>
    <property type="project" value="InterPro"/>
</dbReference>
<organism evidence="8 9">
    <name type="scientific">SAR324 cluster bacterium</name>
    <dbReference type="NCBI Taxonomy" id="2024889"/>
    <lineage>
        <taxon>Bacteria</taxon>
        <taxon>Deltaproteobacteria</taxon>
        <taxon>SAR324 cluster</taxon>
    </lineage>
</organism>
<proteinExistence type="inferred from homology"/>
<dbReference type="InterPro" id="IPR001308">
    <property type="entry name" value="ETF_a/FixB"/>
</dbReference>
<feature type="binding site" evidence="6">
    <location>
        <position position="283"/>
    </location>
    <ligand>
        <name>FAD</name>
        <dbReference type="ChEBI" id="CHEBI:57692"/>
    </ligand>
</feature>
<evidence type="ECO:0000256" key="1">
    <source>
        <dbReference type="ARBA" id="ARBA00005817"/>
    </source>
</evidence>
<dbReference type="AlphaFoldDB" id="A0A2A4SS26"/>
<dbReference type="PANTHER" id="PTHR43153:SF1">
    <property type="entry name" value="ELECTRON TRANSFER FLAVOPROTEIN SUBUNIT ALPHA, MITOCHONDRIAL"/>
    <property type="match status" value="1"/>
</dbReference>
<evidence type="ECO:0000256" key="6">
    <source>
        <dbReference type="PIRSR" id="PIRSR000089-1"/>
    </source>
</evidence>
<dbReference type="PROSITE" id="PS00696">
    <property type="entry name" value="ETF_ALPHA"/>
    <property type="match status" value="1"/>
</dbReference>
<protein>
    <submittedName>
        <fullName evidence="8">Electron transfer flavoprotein subunit alpha</fullName>
    </submittedName>
</protein>
<feature type="domain" description="Electron transfer flavoprotein alpha/beta-subunit N-terminal" evidence="7">
    <location>
        <begin position="4"/>
        <end position="182"/>
    </location>
</feature>
<accession>A0A2A4SS26</accession>
<dbReference type="InterPro" id="IPR014731">
    <property type="entry name" value="ETF_asu_C"/>
</dbReference>
<feature type="binding site" evidence="6">
    <location>
        <begin position="262"/>
        <end position="269"/>
    </location>
    <ligand>
        <name>FAD</name>
        <dbReference type="ChEBI" id="CHEBI:57692"/>
    </ligand>
</feature>
<dbReference type="Pfam" id="PF00766">
    <property type="entry name" value="ETF_alpha"/>
    <property type="match status" value="1"/>
</dbReference>
<dbReference type="Gene3D" id="3.40.50.1220">
    <property type="entry name" value="TPP-binding domain"/>
    <property type="match status" value="1"/>
</dbReference>
<dbReference type="InterPro" id="IPR029035">
    <property type="entry name" value="DHS-like_NAD/FAD-binding_dom"/>
</dbReference>
<dbReference type="EMBL" id="NVSR01000135">
    <property type="protein sequence ID" value="PCI23889.1"/>
    <property type="molecule type" value="Genomic_DNA"/>
</dbReference>